<evidence type="ECO:0000313" key="3">
    <source>
        <dbReference type="EMBL" id="KAE9284515.1"/>
    </source>
</evidence>
<protein>
    <submittedName>
        <fullName evidence="2">Uncharacterized protein</fullName>
    </submittedName>
</protein>
<dbReference type="EMBL" id="QXFV01002944">
    <property type="protein sequence ID" value="KAE8981541.1"/>
    <property type="molecule type" value="Genomic_DNA"/>
</dbReference>
<dbReference type="EMBL" id="QXFU01002934">
    <property type="protein sequence ID" value="KAE8980047.1"/>
    <property type="molecule type" value="Genomic_DNA"/>
</dbReference>
<sequence>MSDGNNLATRLEEIEISQSFRARSPDLFAEQGEVSLKDVLRNNGEEHLYDDILKLAVHVDEDPPLIFGWKFVQEFVGAITLPTTKLLMEAPLFLRVRSRSQIQ</sequence>
<evidence type="ECO:0000313" key="5">
    <source>
        <dbReference type="Proteomes" id="UP000434957"/>
    </source>
</evidence>
<gene>
    <name evidence="2" type="ORF">PR001_g23974</name>
    <name evidence="1" type="ORF">PR002_g24244</name>
    <name evidence="3" type="ORF">PR003_g26835</name>
</gene>
<comment type="caution">
    <text evidence="2">The sequence shown here is derived from an EMBL/GenBank/DDBJ whole genome shotgun (WGS) entry which is preliminary data.</text>
</comment>
<dbReference type="Proteomes" id="UP000429607">
    <property type="component" value="Unassembled WGS sequence"/>
</dbReference>
<keyword evidence="5" id="KW-1185">Reference proteome</keyword>
<proteinExistence type="predicted"/>
<dbReference type="OrthoDB" id="117489at2759"/>
<evidence type="ECO:0000313" key="6">
    <source>
        <dbReference type="Proteomes" id="UP000435112"/>
    </source>
</evidence>
<organism evidence="2 4">
    <name type="scientific">Phytophthora rubi</name>
    <dbReference type="NCBI Taxonomy" id="129364"/>
    <lineage>
        <taxon>Eukaryota</taxon>
        <taxon>Sar</taxon>
        <taxon>Stramenopiles</taxon>
        <taxon>Oomycota</taxon>
        <taxon>Peronosporomycetes</taxon>
        <taxon>Peronosporales</taxon>
        <taxon>Peronosporaceae</taxon>
        <taxon>Phytophthora</taxon>
    </lineage>
</organism>
<reference evidence="4 6" key="1">
    <citation type="submission" date="2018-09" db="EMBL/GenBank/DDBJ databases">
        <title>Genomic investigation of the strawberry pathogen Phytophthora fragariae indicates pathogenicity is determined by transcriptional variation in three key races.</title>
        <authorList>
            <person name="Adams T.M."/>
            <person name="Armitage A.D."/>
            <person name="Sobczyk M.K."/>
            <person name="Bates H.J."/>
            <person name="Dunwell J.M."/>
            <person name="Nellist C.F."/>
            <person name="Harrison R.J."/>
        </authorList>
    </citation>
    <scope>NUCLEOTIDE SEQUENCE [LARGE SCALE GENOMIC DNA]</scope>
    <source>
        <strain evidence="2 4">SCRP249</strain>
        <strain evidence="1 6">SCRP324</strain>
        <strain evidence="3 5">SCRP333</strain>
    </source>
</reference>
<dbReference type="AlphaFoldDB" id="A0A6A3IHR3"/>
<dbReference type="Proteomes" id="UP000434957">
    <property type="component" value="Unassembled WGS sequence"/>
</dbReference>
<dbReference type="Proteomes" id="UP000435112">
    <property type="component" value="Unassembled WGS sequence"/>
</dbReference>
<name>A0A6A3IHR3_9STRA</name>
<evidence type="ECO:0000313" key="1">
    <source>
        <dbReference type="EMBL" id="KAE8980047.1"/>
    </source>
</evidence>
<evidence type="ECO:0000313" key="2">
    <source>
        <dbReference type="EMBL" id="KAE8981541.1"/>
    </source>
</evidence>
<accession>A0A6A3IHR3</accession>
<dbReference type="EMBL" id="QXFT01003574">
    <property type="protein sequence ID" value="KAE9284515.1"/>
    <property type="molecule type" value="Genomic_DNA"/>
</dbReference>
<evidence type="ECO:0000313" key="4">
    <source>
        <dbReference type="Proteomes" id="UP000429607"/>
    </source>
</evidence>